<feature type="domain" description="ATP-dependent helicase C-terminal" evidence="1">
    <location>
        <begin position="102"/>
        <end position="223"/>
    </location>
</feature>
<organism evidence="2 3">
    <name type="scientific">Rhodobacter maris</name>
    <dbReference type="NCBI Taxonomy" id="446682"/>
    <lineage>
        <taxon>Bacteria</taxon>
        <taxon>Pseudomonadati</taxon>
        <taxon>Pseudomonadota</taxon>
        <taxon>Alphaproteobacteria</taxon>
        <taxon>Rhodobacterales</taxon>
        <taxon>Rhodobacter group</taxon>
        <taxon>Rhodobacter</taxon>
    </lineage>
</organism>
<dbReference type="Pfam" id="PF13307">
    <property type="entry name" value="Helicase_C_2"/>
    <property type="match status" value="1"/>
</dbReference>
<dbReference type="SMART" id="SM00491">
    <property type="entry name" value="HELICc2"/>
    <property type="match status" value="1"/>
</dbReference>
<keyword evidence="2" id="KW-0347">Helicase</keyword>
<sequence>MIQLFEHIACCAVYVSSREVEICPPFIPNAHFEHVVNCPRRIYLSATLDYPTDFIRAFGTSKVNRIEPNNDAGNGERVIILGSLLEDPDGKIDLAKRLKVESKVLISVPSYKKAGVWKEVCKPPLVDNFTEALNDFRNSDSGAFCLVSRVDGIDLPQNTCRIMIIDGSPSGSNSQERYQVEALQMLSQNATKTSTRLTQLLGRINRGRSDYGAFIIYGHDLNTWCKNDRNIALLPALIRKQFLLGASLQDQIGEKSNEQLVNLLNDILGKGESKIRDKAWLDFYGETIDGLEVSEDSINLVREREDKLATGALAESEFMSYLWHGDSQRARQSLMSIVDNIAPVDSKLAGWYDLWLGMTYEMDGDLGSASTHYSRARSRLTPRLNVPLISKFDTEQGELDTENPVQRKLADLNMKAGNPFSKFAASLRLNIAIVGNKTKSSNEREEACRVIGELLGFETARPDNVFKKGPDVVWSSEETRELIAFELKTQKKEGDTTYKKDAVGQSLNHIEWLQENYDGYGFCGVIVLGPLGVVSSSASPGDHLFLTSPDEFCEVCNGFVARIDDLIGRTQLERWHMLKELGMLPEYQIGGLSTAFSRRPLRSLM</sequence>
<evidence type="ECO:0000259" key="1">
    <source>
        <dbReference type="SMART" id="SM00491"/>
    </source>
</evidence>
<dbReference type="GO" id="GO:0005524">
    <property type="term" value="F:ATP binding"/>
    <property type="evidence" value="ECO:0007669"/>
    <property type="project" value="InterPro"/>
</dbReference>
<reference evidence="3" key="1">
    <citation type="submission" date="2017-08" db="EMBL/GenBank/DDBJ databases">
        <authorList>
            <person name="Varghese N."/>
            <person name="Submissions S."/>
        </authorList>
    </citation>
    <scope>NUCLEOTIDE SEQUENCE [LARGE SCALE GENOMIC DNA]</scope>
    <source>
        <strain evidence="3">JA276</strain>
    </source>
</reference>
<proteinExistence type="predicted"/>
<name>A0A285S5C8_9RHOB</name>
<dbReference type="EMBL" id="OBMT01000002">
    <property type="protein sequence ID" value="SOC00114.1"/>
    <property type="molecule type" value="Genomic_DNA"/>
</dbReference>
<evidence type="ECO:0000313" key="3">
    <source>
        <dbReference type="Proteomes" id="UP000219111"/>
    </source>
</evidence>
<dbReference type="GO" id="GO:0006139">
    <property type="term" value="P:nucleobase-containing compound metabolic process"/>
    <property type="evidence" value="ECO:0007669"/>
    <property type="project" value="InterPro"/>
</dbReference>
<dbReference type="Gene3D" id="3.40.50.300">
    <property type="entry name" value="P-loop containing nucleotide triphosphate hydrolases"/>
    <property type="match status" value="1"/>
</dbReference>
<evidence type="ECO:0000313" key="2">
    <source>
        <dbReference type="EMBL" id="SOC00114.1"/>
    </source>
</evidence>
<dbReference type="AlphaFoldDB" id="A0A285S5C8"/>
<keyword evidence="2" id="KW-0547">Nucleotide-binding</keyword>
<keyword evidence="2" id="KW-0067">ATP-binding</keyword>
<keyword evidence="2" id="KW-0378">Hydrolase</keyword>
<dbReference type="InterPro" id="IPR027417">
    <property type="entry name" value="P-loop_NTPase"/>
</dbReference>
<dbReference type="RefSeq" id="WP_176518552.1">
    <property type="nucleotide sequence ID" value="NZ_OBMT01000002.1"/>
</dbReference>
<dbReference type="GO" id="GO:0016818">
    <property type="term" value="F:hydrolase activity, acting on acid anhydrides, in phosphorus-containing anhydrides"/>
    <property type="evidence" value="ECO:0007669"/>
    <property type="project" value="InterPro"/>
</dbReference>
<keyword evidence="3" id="KW-1185">Reference proteome</keyword>
<dbReference type="InterPro" id="IPR006555">
    <property type="entry name" value="ATP-dep_Helicase_C"/>
</dbReference>
<accession>A0A285S5C8</accession>
<gene>
    <name evidence="2" type="ORF">SAMN05877831_102290</name>
</gene>
<dbReference type="Proteomes" id="UP000219111">
    <property type="component" value="Unassembled WGS sequence"/>
</dbReference>
<dbReference type="GO" id="GO:0004386">
    <property type="term" value="F:helicase activity"/>
    <property type="evidence" value="ECO:0007669"/>
    <property type="project" value="UniProtKB-KW"/>
</dbReference>
<dbReference type="GO" id="GO:0003676">
    <property type="term" value="F:nucleic acid binding"/>
    <property type="evidence" value="ECO:0007669"/>
    <property type="project" value="InterPro"/>
</dbReference>
<protein>
    <submittedName>
        <fullName evidence="2">RAD3-like DEAD/DEAH box helicase</fullName>
    </submittedName>
</protein>